<dbReference type="OrthoDB" id="8673173at2"/>
<dbReference type="SUPFAM" id="SSF51556">
    <property type="entry name" value="Metallo-dependent hydrolases"/>
    <property type="match status" value="1"/>
</dbReference>
<evidence type="ECO:0000313" key="4">
    <source>
        <dbReference type="Proteomes" id="UP000331127"/>
    </source>
</evidence>
<accession>A0A5M3WKA3</accession>
<dbReference type="PANTHER" id="PTHR21240">
    <property type="entry name" value="2-AMINO-3-CARBOXYLMUCONATE-6-SEMIALDEHYDE DECARBOXYLASE"/>
    <property type="match status" value="1"/>
</dbReference>
<keyword evidence="3" id="KW-0378">Hydrolase</keyword>
<reference evidence="3 4" key="1">
    <citation type="submission" date="2019-10" db="EMBL/GenBank/DDBJ databases">
        <title>Whole genome shotgun sequence of Acrocarpospora macrocephala NBRC 16266.</title>
        <authorList>
            <person name="Ichikawa N."/>
            <person name="Kimura A."/>
            <person name="Kitahashi Y."/>
            <person name="Komaki H."/>
            <person name="Oguchi A."/>
        </authorList>
    </citation>
    <scope>NUCLEOTIDE SEQUENCE [LARGE SCALE GENOMIC DNA]</scope>
    <source>
        <strain evidence="3 4">NBRC 16266</strain>
    </source>
</reference>
<dbReference type="AlphaFoldDB" id="A0A5M3WKA3"/>
<evidence type="ECO:0000259" key="2">
    <source>
        <dbReference type="Pfam" id="PF04909"/>
    </source>
</evidence>
<comment type="caution">
    <text evidence="3">The sequence shown here is derived from an EMBL/GenBank/DDBJ whole genome shotgun (WGS) entry which is preliminary data.</text>
</comment>
<name>A0A5M3WKA3_9ACTN</name>
<dbReference type="GO" id="GO:0016787">
    <property type="term" value="F:hydrolase activity"/>
    <property type="evidence" value="ECO:0007669"/>
    <property type="project" value="UniProtKB-KW"/>
</dbReference>
<organism evidence="3 4">
    <name type="scientific">Acrocarpospora macrocephala</name>
    <dbReference type="NCBI Taxonomy" id="150177"/>
    <lineage>
        <taxon>Bacteria</taxon>
        <taxon>Bacillati</taxon>
        <taxon>Actinomycetota</taxon>
        <taxon>Actinomycetes</taxon>
        <taxon>Streptosporangiales</taxon>
        <taxon>Streptosporangiaceae</taxon>
        <taxon>Acrocarpospora</taxon>
    </lineage>
</organism>
<dbReference type="GO" id="GO:0005737">
    <property type="term" value="C:cytoplasm"/>
    <property type="evidence" value="ECO:0007669"/>
    <property type="project" value="TreeGrafter"/>
</dbReference>
<dbReference type="PANTHER" id="PTHR21240:SF28">
    <property type="entry name" value="ISO-OROTATE DECARBOXYLASE (EUROFUNG)"/>
    <property type="match status" value="1"/>
</dbReference>
<keyword evidence="4" id="KW-1185">Reference proteome</keyword>
<dbReference type="InterPro" id="IPR006680">
    <property type="entry name" value="Amidohydro-rel"/>
</dbReference>
<feature type="domain" description="Amidohydrolase-related" evidence="2">
    <location>
        <begin position="29"/>
        <end position="355"/>
    </location>
</feature>
<dbReference type="GO" id="GO:0016831">
    <property type="term" value="F:carboxy-lyase activity"/>
    <property type="evidence" value="ECO:0007669"/>
    <property type="project" value="InterPro"/>
</dbReference>
<dbReference type="Pfam" id="PF04909">
    <property type="entry name" value="Amidohydro_2"/>
    <property type="match status" value="1"/>
</dbReference>
<sequence length="358" mass="41359">MNDMTEEWWPELAPKVTQTVAEKPSYRVVDVHTHFSVLAAAEIARPFFKPEYEPRSLYSSAETLRYNREYRASARQTAQFEDAEARLADMDKQGVDLQVLAVPPTEYFYWLDEPHAVQASRVQHERFAEIVARHPHRFAAVANPPMNHPELAVEVLREAKRDLGFNGFELSADVLGLDLDHPRFDVVWEAAAELEMVAIMHPQGFTHGQRMTDYYLINVMCMPLASTLATTRMILGGVWRRHPDFQMIVVHGGGYLPFYFARTDHAFEVRPELRKHIDHRPSDYLRKLYFDTNVFDPDMVRHLVTEFGAEHVLLGTDYPFDMGTVDPLAFIERVDLNDHERRLVLGGNTTRLLRLDQP</sequence>
<dbReference type="GO" id="GO:0019748">
    <property type="term" value="P:secondary metabolic process"/>
    <property type="evidence" value="ECO:0007669"/>
    <property type="project" value="TreeGrafter"/>
</dbReference>
<dbReference type="InterPro" id="IPR032466">
    <property type="entry name" value="Metal_Hydrolase"/>
</dbReference>
<evidence type="ECO:0000256" key="1">
    <source>
        <dbReference type="ARBA" id="ARBA00023239"/>
    </source>
</evidence>
<dbReference type="Proteomes" id="UP000331127">
    <property type="component" value="Unassembled WGS sequence"/>
</dbReference>
<keyword evidence="1" id="KW-0456">Lyase</keyword>
<gene>
    <name evidence="3" type="ORF">Amac_024060</name>
</gene>
<protein>
    <submittedName>
        <fullName evidence="3">Amidohydrolase</fullName>
    </submittedName>
</protein>
<dbReference type="Gene3D" id="3.20.20.140">
    <property type="entry name" value="Metal-dependent hydrolases"/>
    <property type="match status" value="1"/>
</dbReference>
<evidence type="ECO:0000313" key="3">
    <source>
        <dbReference type="EMBL" id="GES08810.1"/>
    </source>
</evidence>
<proteinExistence type="predicted"/>
<dbReference type="InterPro" id="IPR032465">
    <property type="entry name" value="ACMSD"/>
</dbReference>
<dbReference type="EMBL" id="BLAE01000012">
    <property type="protein sequence ID" value="GES08810.1"/>
    <property type="molecule type" value="Genomic_DNA"/>
</dbReference>